<dbReference type="SUPFAM" id="SSF55021">
    <property type="entry name" value="ACT-like"/>
    <property type="match status" value="1"/>
</dbReference>
<dbReference type="InterPro" id="IPR045865">
    <property type="entry name" value="ACT-like_dom_sf"/>
</dbReference>
<organism evidence="1 2">
    <name type="scientific">Rouxiella badensis</name>
    <dbReference type="NCBI Taxonomy" id="1646377"/>
    <lineage>
        <taxon>Bacteria</taxon>
        <taxon>Pseudomonadati</taxon>
        <taxon>Pseudomonadota</taxon>
        <taxon>Gammaproteobacteria</taxon>
        <taxon>Enterobacterales</taxon>
        <taxon>Yersiniaceae</taxon>
        <taxon>Rouxiella</taxon>
    </lineage>
</organism>
<sequence>MYDIHVILKNIPGELAWLGKILGHHGVGLEGGGIFTAGNECHAHFLVEEGNKAKWVLESEGFRVKSINEPIIRKLKQECPGEFGEIAAALSKNGVNILTQYSDHANRLILITDNQQIAAKITEPWAPVS</sequence>
<protein>
    <submittedName>
        <fullName evidence="1">Amino acid-binding protein</fullName>
    </submittedName>
</protein>
<dbReference type="RefSeq" id="WP_084912084.1">
    <property type="nucleotide sequence ID" value="NZ_MRWE01000005.1"/>
</dbReference>
<evidence type="ECO:0000313" key="2">
    <source>
        <dbReference type="Proteomes" id="UP000192536"/>
    </source>
</evidence>
<dbReference type="EMBL" id="MRWE01000005">
    <property type="protein sequence ID" value="ORJ26720.1"/>
    <property type="molecule type" value="Genomic_DNA"/>
</dbReference>
<dbReference type="Gene3D" id="3.30.2130.10">
    <property type="entry name" value="VC0802-like"/>
    <property type="match status" value="1"/>
</dbReference>
<dbReference type="Proteomes" id="UP000192536">
    <property type="component" value="Unassembled WGS sequence"/>
</dbReference>
<evidence type="ECO:0000313" key="1">
    <source>
        <dbReference type="EMBL" id="ORJ26720.1"/>
    </source>
</evidence>
<dbReference type="AlphaFoldDB" id="A0A1X0WIZ5"/>
<reference evidence="1 2" key="1">
    <citation type="journal article" date="2017" name="Int. J. Syst. Evol. Microbiol.">
        <title>Rouxiella badensis sp. nov. and Rouxiella silvae sp. nov. isolated from peat bog soil in Germany and emendation of the genus description.</title>
        <authorList>
            <person name="Le Fleche-Mateos A."/>
            <person name="Kugler J.H."/>
            <person name="Hansen S.H."/>
            <person name="Syldatk C."/>
            <person name="Hausmann R."/>
            <person name="Lomprez F."/>
            <person name="Vandenbogaert M."/>
            <person name="Manuguerra J.C."/>
            <person name="Grimont P.A."/>
        </authorList>
    </citation>
    <scope>NUCLEOTIDE SEQUENCE [LARGE SCALE GENOMIC DNA]</scope>
    <source>
        <strain evidence="1 2">DSM 100043</strain>
    </source>
</reference>
<keyword evidence="2" id="KW-1185">Reference proteome</keyword>
<proteinExistence type="predicted"/>
<dbReference type="STRING" id="1646377.BS640_04770"/>
<accession>A0A1X0WIZ5</accession>
<comment type="caution">
    <text evidence="1">The sequence shown here is derived from an EMBL/GenBank/DDBJ whole genome shotgun (WGS) entry which is preliminary data.</text>
</comment>
<name>A0A1X0WIZ5_9GAMM</name>
<gene>
    <name evidence="1" type="ORF">BS640_04770</name>
</gene>